<evidence type="ECO:0000256" key="1">
    <source>
        <dbReference type="ARBA" id="ARBA00022658"/>
    </source>
</evidence>
<evidence type="ECO:0000313" key="6">
    <source>
        <dbReference type="Proteomes" id="UP000076078"/>
    </source>
</evidence>
<dbReference type="InterPro" id="IPR058923">
    <property type="entry name" value="RCC1-like_dom"/>
</dbReference>
<comment type="caution">
    <text evidence="5">The sequence shown here is derived from an EMBL/GenBank/DDBJ whole genome shotgun (WGS) entry which is preliminary data.</text>
</comment>
<name>A0A152A354_TIELA</name>
<keyword evidence="2" id="KW-0677">Repeat</keyword>
<gene>
    <name evidence="5" type="ORF">DLAC_02717</name>
</gene>
<dbReference type="InParanoid" id="A0A152A354"/>
<feature type="repeat" description="RCC1" evidence="3">
    <location>
        <begin position="2"/>
        <end position="56"/>
    </location>
</feature>
<dbReference type="PROSITE" id="PS00626">
    <property type="entry name" value="RCC1_2"/>
    <property type="match status" value="1"/>
</dbReference>
<dbReference type="OrthoDB" id="10256179at2759"/>
<feature type="domain" description="RCC1-like" evidence="4">
    <location>
        <begin position="3"/>
        <end position="350"/>
    </location>
</feature>
<dbReference type="STRING" id="361077.A0A152A354"/>
<protein>
    <submittedName>
        <fullName evidence="5">Regulator of chromosome condensation domain-containing protein</fullName>
    </submittedName>
</protein>
<feature type="repeat" description="RCC1" evidence="3">
    <location>
        <begin position="57"/>
        <end position="111"/>
    </location>
</feature>
<dbReference type="AlphaFoldDB" id="A0A152A354"/>
<dbReference type="Pfam" id="PF25390">
    <property type="entry name" value="WD40_RLD"/>
    <property type="match status" value="1"/>
</dbReference>
<dbReference type="PROSITE" id="PS50012">
    <property type="entry name" value="RCC1_3"/>
    <property type="match status" value="4"/>
</dbReference>
<keyword evidence="6" id="KW-1185">Reference proteome</keyword>
<dbReference type="PANTHER" id="PTHR45982">
    <property type="entry name" value="REGULATOR OF CHROMOSOME CONDENSATION"/>
    <property type="match status" value="1"/>
</dbReference>
<dbReference type="InterPro" id="IPR051553">
    <property type="entry name" value="Ran_GTPase-activating"/>
</dbReference>
<evidence type="ECO:0000256" key="2">
    <source>
        <dbReference type="ARBA" id="ARBA00022737"/>
    </source>
</evidence>
<evidence type="ECO:0000259" key="4">
    <source>
        <dbReference type="Pfam" id="PF25390"/>
    </source>
</evidence>
<proteinExistence type="predicted"/>
<dbReference type="PRINTS" id="PR00633">
    <property type="entry name" value="RCCNDNSATION"/>
</dbReference>
<evidence type="ECO:0000313" key="5">
    <source>
        <dbReference type="EMBL" id="KYR00678.1"/>
    </source>
</evidence>
<dbReference type="SUPFAM" id="SSF50985">
    <property type="entry name" value="RCC1/BLIP-II"/>
    <property type="match status" value="1"/>
</dbReference>
<organism evidence="5 6">
    <name type="scientific">Tieghemostelium lacteum</name>
    <name type="common">Slime mold</name>
    <name type="synonym">Dictyostelium lacteum</name>
    <dbReference type="NCBI Taxonomy" id="361077"/>
    <lineage>
        <taxon>Eukaryota</taxon>
        <taxon>Amoebozoa</taxon>
        <taxon>Evosea</taxon>
        <taxon>Eumycetozoa</taxon>
        <taxon>Dictyostelia</taxon>
        <taxon>Dictyosteliales</taxon>
        <taxon>Raperosteliaceae</taxon>
        <taxon>Tieghemostelium</taxon>
    </lineage>
</organism>
<evidence type="ECO:0000256" key="3">
    <source>
        <dbReference type="PROSITE-ProRule" id="PRU00235"/>
    </source>
</evidence>
<dbReference type="PANTHER" id="PTHR45982:SF1">
    <property type="entry name" value="REGULATOR OF CHROMOSOME CONDENSATION"/>
    <property type="match status" value="1"/>
</dbReference>
<keyword evidence="1" id="KW-0344">Guanine-nucleotide releasing factor</keyword>
<dbReference type="InterPro" id="IPR009091">
    <property type="entry name" value="RCC1/BLIP-II"/>
</dbReference>
<dbReference type="InterPro" id="IPR000408">
    <property type="entry name" value="Reg_chr_condens"/>
</dbReference>
<dbReference type="OMA" id="FICKFTI"/>
<dbReference type="EMBL" id="LODT01000013">
    <property type="protein sequence ID" value="KYR00678.1"/>
    <property type="molecule type" value="Genomic_DNA"/>
</dbReference>
<dbReference type="Proteomes" id="UP000076078">
    <property type="component" value="Unassembled WGS sequence"/>
</dbReference>
<feature type="repeat" description="RCC1" evidence="3">
    <location>
        <begin position="112"/>
        <end position="198"/>
    </location>
</feature>
<feature type="repeat" description="RCC1" evidence="3">
    <location>
        <begin position="199"/>
        <end position="250"/>
    </location>
</feature>
<sequence length="352" mass="38234">MSELYSWGSGSNGQLALNNQLDISIPTLVRDLSDDNIQLITDIVGGGSHTLFLLSNGQIYSCGLNDCGQLGYKGSGITNLKPLLIEFFDQNQIKIQSVCAGWNSTIALDTNGQLWSFGSNSHSQLAQRNSNSIKKKIVLKKKSTTNTTTSTTKESSESLPSLVLPNCYYTPQLVVALKGIGIVAVASGMRHSIALDNCGRVYVWGCNKFGQLYLDKDTVIIQNEPTKLDLPDKVIQIACGSKHSCLILQTECGQYNLLAAGSNKYGQLANDDTFICKFTIPVNDIYSGSSISKLNLQCGWSNTCLLIDKNLFICGRSEYGQLGNGNTQNVSVFKLVLSDVDQYSIGSEHVLD</sequence>
<reference evidence="5 6" key="1">
    <citation type="submission" date="2015-12" db="EMBL/GenBank/DDBJ databases">
        <title>Dictyostelia acquired genes for synthesis and detection of signals that induce cell-type specialization by lateral gene transfer from prokaryotes.</title>
        <authorList>
            <person name="Gloeckner G."/>
            <person name="Schaap P."/>
        </authorList>
    </citation>
    <scope>NUCLEOTIDE SEQUENCE [LARGE SCALE GENOMIC DNA]</scope>
    <source>
        <strain evidence="5 6">TK</strain>
    </source>
</reference>
<accession>A0A152A354</accession>
<dbReference type="Gene3D" id="2.130.10.30">
    <property type="entry name" value="Regulator of chromosome condensation 1/beta-lactamase-inhibitor protein II"/>
    <property type="match status" value="2"/>
</dbReference>